<dbReference type="GO" id="GO:0051302">
    <property type="term" value="P:regulation of cell division"/>
    <property type="evidence" value="ECO:0007669"/>
    <property type="project" value="InterPro"/>
</dbReference>
<evidence type="ECO:0000259" key="9">
    <source>
        <dbReference type="Pfam" id="PF05209"/>
    </source>
</evidence>
<proteinExistence type="inferred from homology"/>
<keyword evidence="2 7" id="KW-0132">Cell division</keyword>
<keyword evidence="11" id="KW-1185">Reference proteome</keyword>
<comment type="caution">
    <text evidence="10">The sequence shown here is derived from an EMBL/GenBank/DDBJ whole genome shotgun (WGS) entry which is preliminary data.</text>
</comment>
<dbReference type="InterPro" id="IPR013033">
    <property type="entry name" value="MinC"/>
</dbReference>
<protein>
    <recommendedName>
        <fullName evidence="7">Probable septum site-determining protein MinC</fullName>
    </recommendedName>
</protein>
<dbReference type="SUPFAM" id="SSF63848">
    <property type="entry name" value="Cell-division inhibitor MinC, C-terminal domain"/>
    <property type="match status" value="1"/>
</dbReference>
<dbReference type="Proteomes" id="UP000323166">
    <property type="component" value="Unassembled WGS sequence"/>
</dbReference>
<dbReference type="Gene3D" id="3.30.160.540">
    <property type="match status" value="1"/>
</dbReference>
<dbReference type="GO" id="GO:0000902">
    <property type="term" value="P:cell morphogenesis"/>
    <property type="evidence" value="ECO:0007669"/>
    <property type="project" value="InterPro"/>
</dbReference>
<evidence type="ECO:0000256" key="4">
    <source>
        <dbReference type="ARBA" id="ARBA00023306"/>
    </source>
</evidence>
<evidence type="ECO:0000256" key="3">
    <source>
        <dbReference type="ARBA" id="ARBA00023210"/>
    </source>
</evidence>
<evidence type="ECO:0000256" key="1">
    <source>
        <dbReference type="ARBA" id="ARBA00006291"/>
    </source>
</evidence>
<feature type="domain" description="Septum formation inhibitor MinC C-terminal" evidence="8">
    <location>
        <begin position="176"/>
        <end position="270"/>
    </location>
</feature>
<keyword evidence="4 7" id="KW-0131">Cell cycle</keyword>
<dbReference type="Gene3D" id="2.160.20.70">
    <property type="match status" value="1"/>
</dbReference>
<sequence>MQNIICLQLDTLDYCTLLQLVTLLQKPVNNNFTRTVPVFFRSISKNGNKSRNIKIFIEYYNENPGKEVGNLPKEAVDIKGTKNGLIILLDPNRDFEDIKTGLKNKMESASGFFSGARFTLYHEKQLYPTEKTELESICKSYGLIPNPEAKWPLNARKSAGIPKEPVDIPGEAALLVKRTLRSGQMVNYHGHVTVLGNIHPGAKVLATGNIIVMGTCSGFVHAGQTGNKEAFIMAFQFNNSHLRIADQTLYYEPEQSFTGPVLAKIEQGKIILLAQYE</sequence>
<evidence type="ECO:0000313" key="10">
    <source>
        <dbReference type="EMBL" id="TYO97821.1"/>
    </source>
</evidence>
<comment type="subunit">
    <text evidence="6 7">Interacts with MinD and FtsZ.</text>
</comment>
<dbReference type="InterPro" id="IPR036145">
    <property type="entry name" value="MinC_C_sf"/>
</dbReference>
<evidence type="ECO:0000313" key="11">
    <source>
        <dbReference type="Proteomes" id="UP000323166"/>
    </source>
</evidence>
<dbReference type="AlphaFoldDB" id="A0A5S4ZXL6"/>
<evidence type="ECO:0000256" key="5">
    <source>
        <dbReference type="ARBA" id="ARBA00025606"/>
    </source>
</evidence>
<feature type="domain" description="Septum formation inhibitor MinC N-terminal" evidence="9">
    <location>
        <begin position="76"/>
        <end position="145"/>
    </location>
</feature>
<organism evidence="10 11">
    <name type="scientific">Desulfallas thermosapovorans DSM 6562</name>
    <dbReference type="NCBI Taxonomy" id="1121431"/>
    <lineage>
        <taxon>Bacteria</taxon>
        <taxon>Bacillati</taxon>
        <taxon>Bacillota</taxon>
        <taxon>Clostridia</taxon>
        <taxon>Eubacteriales</taxon>
        <taxon>Desulfallaceae</taxon>
        <taxon>Desulfallas</taxon>
    </lineage>
</organism>
<comment type="similarity">
    <text evidence="1 7">Belongs to the MinC family.</text>
</comment>
<dbReference type="PANTHER" id="PTHR34108">
    <property type="entry name" value="SEPTUM SITE-DETERMINING PROTEIN MINC"/>
    <property type="match status" value="1"/>
</dbReference>
<evidence type="ECO:0000256" key="2">
    <source>
        <dbReference type="ARBA" id="ARBA00022618"/>
    </source>
</evidence>
<gene>
    <name evidence="7" type="primary">minC</name>
    <name evidence="10" type="ORF">LX24_00104</name>
</gene>
<dbReference type="Pfam" id="PF03775">
    <property type="entry name" value="MinC_C"/>
    <property type="match status" value="1"/>
</dbReference>
<evidence type="ECO:0000259" key="8">
    <source>
        <dbReference type="Pfam" id="PF03775"/>
    </source>
</evidence>
<dbReference type="HAMAP" id="MF_00267">
    <property type="entry name" value="MinC"/>
    <property type="match status" value="1"/>
</dbReference>
<evidence type="ECO:0000256" key="6">
    <source>
        <dbReference type="ARBA" id="ARBA00046874"/>
    </source>
</evidence>
<dbReference type="EMBL" id="VNHM01000001">
    <property type="protein sequence ID" value="TYO97821.1"/>
    <property type="molecule type" value="Genomic_DNA"/>
</dbReference>
<dbReference type="InterPro" id="IPR007874">
    <property type="entry name" value="MinC_N"/>
</dbReference>
<dbReference type="Pfam" id="PF05209">
    <property type="entry name" value="MinC_N"/>
    <property type="match status" value="1"/>
</dbReference>
<evidence type="ECO:0000256" key="7">
    <source>
        <dbReference type="HAMAP-Rule" id="MF_00267"/>
    </source>
</evidence>
<reference evidence="10 11" key="1">
    <citation type="submission" date="2019-07" db="EMBL/GenBank/DDBJ databases">
        <title>Genomic Encyclopedia of Type Strains, Phase I: the one thousand microbial genomes (KMG-I) project.</title>
        <authorList>
            <person name="Kyrpides N."/>
        </authorList>
    </citation>
    <scope>NUCLEOTIDE SEQUENCE [LARGE SCALE GENOMIC DNA]</scope>
    <source>
        <strain evidence="10 11">DSM 6562</strain>
    </source>
</reference>
<dbReference type="GO" id="GO:1901891">
    <property type="term" value="P:regulation of cell septum assembly"/>
    <property type="evidence" value="ECO:0007669"/>
    <property type="project" value="InterPro"/>
</dbReference>
<keyword evidence="3 7" id="KW-0717">Septation</keyword>
<comment type="function">
    <text evidence="5 7">Cell division inhibitor that blocks the formation of polar Z ring septums. Rapidly oscillates between the poles of the cell to destabilize FtsZ filaments that have formed before they mature into polar Z rings. Prevents FtsZ polymerization.</text>
</comment>
<dbReference type="InterPro" id="IPR016098">
    <property type="entry name" value="CAP/MinC_C"/>
</dbReference>
<dbReference type="PANTHER" id="PTHR34108:SF1">
    <property type="entry name" value="SEPTUM SITE-DETERMINING PROTEIN MINC"/>
    <property type="match status" value="1"/>
</dbReference>
<name>A0A5S4ZXL6_9FIRM</name>
<dbReference type="InterPro" id="IPR005526">
    <property type="entry name" value="Septum_form_inhib_MinC_C"/>
</dbReference>
<accession>A0A5S4ZXL6</accession>
<dbReference type="GO" id="GO:0000917">
    <property type="term" value="P:division septum assembly"/>
    <property type="evidence" value="ECO:0007669"/>
    <property type="project" value="UniProtKB-KW"/>
</dbReference>